<protein>
    <submittedName>
        <fullName evidence="1">Alpha/beta hydrolase</fullName>
    </submittedName>
</protein>
<name>A0ABS9K440_9RHOO</name>
<evidence type="ECO:0000313" key="2">
    <source>
        <dbReference type="Proteomes" id="UP001165384"/>
    </source>
</evidence>
<organism evidence="1 2">
    <name type="scientific">Dechloromonas hankyongensis</name>
    <dbReference type="NCBI Taxonomy" id="2908002"/>
    <lineage>
        <taxon>Bacteria</taxon>
        <taxon>Pseudomonadati</taxon>
        <taxon>Pseudomonadota</taxon>
        <taxon>Betaproteobacteria</taxon>
        <taxon>Rhodocyclales</taxon>
        <taxon>Azonexaceae</taxon>
        <taxon>Dechloromonas</taxon>
    </lineage>
</organism>
<keyword evidence="1" id="KW-0378">Hydrolase</keyword>
<sequence>MATTLIVPGLRNSGPTHWQTWFETQRAGSRRVEQDDWEKPCLAEWAGRVREQIDTVDGALWIVAHSFGCLASVAAGLLRPDRICGALLVAPADPARFGEPTASLEAQLPFPSLVVASSNDPWVKTSVAEGWALQWGSEFVNIGAAGHINVDSGHGPWPQGLLLFEQLQAIAAIDEKLISIE</sequence>
<dbReference type="RefSeq" id="WP_275711242.1">
    <property type="nucleotide sequence ID" value="NZ_JAKLTN010000002.1"/>
</dbReference>
<dbReference type="EMBL" id="JAKLTN010000002">
    <property type="protein sequence ID" value="MCG2577913.1"/>
    <property type="molecule type" value="Genomic_DNA"/>
</dbReference>
<gene>
    <name evidence="1" type="ORF">LZ012_13030</name>
</gene>
<comment type="caution">
    <text evidence="1">The sequence shown here is derived from an EMBL/GenBank/DDBJ whole genome shotgun (WGS) entry which is preliminary data.</text>
</comment>
<dbReference type="Gene3D" id="3.40.50.1820">
    <property type="entry name" value="alpha/beta hydrolase"/>
    <property type="match status" value="1"/>
</dbReference>
<dbReference type="Proteomes" id="UP001165384">
    <property type="component" value="Unassembled WGS sequence"/>
</dbReference>
<proteinExistence type="predicted"/>
<accession>A0ABS9K440</accession>
<dbReference type="InterPro" id="IPR029058">
    <property type="entry name" value="AB_hydrolase_fold"/>
</dbReference>
<dbReference type="GO" id="GO:0016787">
    <property type="term" value="F:hydrolase activity"/>
    <property type="evidence" value="ECO:0007669"/>
    <property type="project" value="UniProtKB-KW"/>
</dbReference>
<dbReference type="SUPFAM" id="SSF53474">
    <property type="entry name" value="alpha/beta-Hydrolases"/>
    <property type="match status" value="1"/>
</dbReference>
<evidence type="ECO:0000313" key="1">
    <source>
        <dbReference type="EMBL" id="MCG2577913.1"/>
    </source>
</evidence>
<dbReference type="Pfam" id="PF06821">
    <property type="entry name" value="Ser_hydrolase"/>
    <property type="match status" value="1"/>
</dbReference>
<dbReference type="InterPro" id="IPR010662">
    <property type="entry name" value="RBBP9/YdeN"/>
</dbReference>
<keyword evidence="2" id="KW-1185">Reference proteome</keyword>
<reference evidence="1" key="1">
    <citation type="submission" date="2022-01" db="EMBL/GenBank/DDBJ databases">
        <authorList>
            <person name="Jo J.-H."/>
            <person name="Im W.-T."/>
        </authorList>
    </citation>
    <scope>NUCLEOTIDE SEQUENCE</scope>
    <source>
        <strain evidence="1">XY25</strain>
    </source>
</reference>